<keyword evidence="4" id="KW-0206">Cytoskeleton</keyword>
<keyword evidence="8" id="KW-1185">Reference proteome</keyword>
<dbReference type="AlphaFoldDB" id="A0A1D3D4Z8"/>
<dbReference type="VEuPathDB" id="ToxoDB:cyc_06519"/>
<evidence type="ECO:0000256" key="2">
    <source>
        <dbReference type="ARBA" id="ARBA00004245"/>
    </source>
</evidence>
<gene>
    <name evidence="7" type="ORF">cyc_06519</name>
</gene>
<keyword evidence="7" id="KW-0808">Transferase</keyword>
<evidence type="ECO:0000256" key="1">
    <source>
        <dbReference type="ARBA" id="ARBA00004138"/>
    </source>
</evidence>
<evidence type="ECO:0000256" key="5">
    <source>
        <dbReference type="ARBA" id="ARBA00023273"/>
    </source>
</evidence>
<evidence type="ECO:0000313" key="7">
    <source>
        <dbReference type="EMBL" id="OEH78523.1"/>
    </source>
</evidence>
<dbReference type="SUPFAM" id="SSF54919">
    <property type="entry name" value="Nucleoside diphosphate kinase, NDK"/>
    <property type="match status" value="1"/>
</dbReference>
<dbReference type="Gene3D" id="3.30.70.141">
    <property type="entry name" value="Nucleoside diphosphate kinase-like domain"/>
    <property type="match status" value="1"/>
</dbReference>
<keyword evidence="3" id="KW-0963">Cytoplasm</keyword>
<evidence type="ECO:0000256" key="4">
    <source>
        <dbReference type="ARBA" id="ARBA00023212"/>
    </source>
</evidence>
<protein>
    <submittedName>
        <fullName evidence="7">Nucleoside diphosphate kinase</fullName>
    </submittedName>
</protein>
<dbReference type="InterPro" id="IPR036850">
    <property type="entry name" value="NDK-like_dom_sf"/>
</dbReference>
<reference evidence="7 8" key="1">
    <citation type="journal article" date="2016" name="BMC Genomics">
        <title>Comparative genomics reveals Cyclospora cayetanensis possesses coccidia-like metabolism and invasion components but unique surface antigens.</title>
        <authorList>
            <person name="Liu S."/>
            <person name="Wang L."/>
            <person name="Zheng H."/>
            <person name="Xu Z."/>
            <person name="Roellig D.M."/>
            <person name="Li N."/>
            <person name="Frace M.A."/>
            <person name="Tang K."/>
            <person name="Arrowood M.J."/>
            <person name="Moss D.M."/>
            <person name="Zhang L."/>
            <person name="Feng Y."/>
            <person name="Xiao L."/>
        </authorList>
    </citation>
    <scope>NUCLEOTIDE SEQUENCE [LARGE SCALE GENOMIC DNA]</scope>
    <source>
        <strain evidence="7 8">CHN_HEN01</strain>
    </source>
</reference>
<organism evidence="7 8">
    <name type="scientific">Cyclospora cayetanensis</name>
    <dbReference type="NCBI Taxonomy" id="88456"/>
    <lineage>
        <taxon>Eukaryota</taxon>
        <taxon>Sar</taxon>
        <taxon>Alveolata</taxon>
        <taxon>Apicomplexa</taxon>
        <taxon>Conoidasida</taxon>
        <taxon>Coccidia</taxon>
        <taxon>Eucoccidiorida</taxon>
        <taxon>Eimeriorina</taxon>
        <taxon>Eimeriidae</taxon>
        <taxon>Cyclospora</taxon>
    </lineage>
</organism>
<dbReference type="OrthoDB" id="270127at2759"/>
<dbReference type="PROSITE" id="PS51374">
    <property type="entry name" value="NDPK_LIKE"/>
    <property type="match status" value="1"/>
</dbReference>
<keyword evidence="7" id="KW-0418">Kinase</keyword>
<dbReference type="PANTHER" id="PTHR43109">
    <property type="entry name" value="NUCLEOSIDE DIPHOSPHATE KINASE 7"/>
    <property type="match status" value="1"/>
</dbReference>
<evidence type="ECO:0000313" key="8">
    <source>
        <dbReference type="Proteomes" id="UP000095192"/>
    </source>
</evidence>
<dbReference type="Proteomes" id="UP000095192">
    <property type="component" value="Unassembled WGS sequence"/>
</dbReference>
<dbReference type="InterPro" id="IPR006602">
    <property type="entry name" value="DM10_dom"/>
</dbReference>
<dbReference type="EMBL" id="JROU02000702">
    <property type="protein sequence ID" value="OEH78523.1"/>
    <property type="molecule type" value="Genomic_DNA"/>
</dbReference>
<dbReference type="SMART" id="SM00676">
    <property type="entry name" value="DM10"/>
    <property type="match status" value="1"/>
</dbReference>
<accession>A0A1D3D4Z8</accession>
<dbReference type="GO" id="GO:0016301">
    <property type="term" value="F:kinase activity"/>
    <property type="evidence" value="ECO:0007669"/>
    <property type="project" value="UniProtKB-KW"/>
</dbReference>
<dbReference type="SMART" id="SM00562">
    <property type="entry name" value="NDK"/>
    <property type="match status" value="1"/>
</dbReference>
<dbReference type="PANTHER" id="PTHR43109:SF2">
    <property type="entry name" value="NUCLEOSIDE DIPHOSPHATE KINASE 7"/>
    <property type="match status" value="1"/>
</dbReference>
<dbReference type="CDD" id="cd04412">
    <property type="entry name" value="NDPk7B"/>
    <property type="match status" value="1"/>
</dbReference>
<dbReference type="PROSITE" id="PS51336">
    <property type="entry name" value="DM10"/>
    <property type="match status" value="1"/>
</dbReference>
<proteinExistence type="inferred from homology"/>
<comment type="caution">
    <text evidence="7">The sequence shown here is derived from an EMBL/GenBank/DDBJ whole genome shotgun (WGS) entry which is preliminary data.</text>
</comment>
<evidence type="ECO:0000256" key="6">
    <source>
        <dbReference type="PROSITE-ProRule" id="PRU00706"/>
    </source>
</evidence>
<dbReference type="GO" id="GO:0005879">
    <property type="term" value="C:axonemal microtubule"/>
    <property type="evidence" value="ECO:0007669"/>
    <property type="project" value="TreeGrafter"/>
</dbReference>
<dbReference type="Pfam" id="PF00334">
    <property type="entry name" value="NDK"/>
    <property type="match status" value="1"/>
</dbReference>
<keyword evidence="5" id="KW-0966">Cell projection</keyword>
<dbReference type="GeneID" id="34622662"/>
<dbReference type="InterPro" id="IPR034907">
    <property type="entry name" value="NDK-like_dom"/>
</dbReference>
<dbReference type="InterPro" id="IPR037993">
    <property type="entry name" value="NDPk7B"/>
</dbReference>
<sequence>METPEMLAFHVSWDASGTGDIKELIMIYYTSDSTLELRKPQSSTLHLKRVKVPRSLTKSFFVGAQLVVFSRHLRIVDIANKQTQAYLQHSMEPVICIWRASDPQKYSDELQILLDSGLILTNCKLLSLEGTLGDYIRSCSPGFSMTGEISVMSASAVACFVLRGEQASKVYEQVFKRGAHTSDHVLVCLEHLVVIPALLTMAVNPFCIGGTHLHSKSYRITSLFVTLFSGFRVASKSAELPEVLHSQGNEAPSTVEQLALALTSKAADTTFNVVAPEVTCCVIKPHALQHTGLVLREILTSGLSIGAMQSFRLTNLAAMEFLEVYKTVLKEYPQMVEELTNGTVVALQLEGPDAVSRLRRLAGPYDPEVGRCLHPATLRARLGADVARNALHCTDLQEDGPLECSYFFQLVAGAASTECIKGNPEPRLKTPQHLGQSDTI</sequence>
<dbReference type="Gene3D" id="2.30.29.170">
    <property type="match status" value="1"/>
</dbReference>
<comment type="subcellular location">
    <subcellularLocation>
        <location evidence="1">Cell projection</location>
        <location evidence="1">Cilium</location>
    </subcellularLocation>
    <subcellularLocation>
        <location evidence="2">Cytoplasm</location>
        <location evidence="2">Cytoskeleton</location>
    </subcellularLocation>
</comment>
<name>A0A1D3D4Z8_9EIME</name>
<comment type="caution">
    <text evidence="6">Lacks conserved residue(s) required for the propagation of feature annotation.</text>
</comment>
<comment type="similarity">
    <text evidence="6">Belongs to the NDK family.</text>
</comment>
<evidence type="ECO:0000256" key="3">
    <source>
        <dbReference type="ARBA" id="ARBA00022490"/>
    </source>
</evidence>
<dbReference type="VEuPathDB" id="ToxoDB:LOC34622662"/>